<feature type="domain" description="4Fe-4S ferredoxin-type" evidence="4">
    <location>
        <begin position="2"/>
        <end position="31"/>
    </location>
</feature>
<evidence type="ECO:0000256" key="3">
    <source>
        <dbReference type="ARBA" id="ARBA00023014"/>
    </source>
</evidence>
<evidence type="ECO:0000256" key="1">
    <source>
        <dbReference type="ARBA" id="ARBA00022723"/>
    </source>
</evidence>
<keyword evidence="2" id="KW-0408">Iron</keyword>
<evidence type="ECO:0000256" key="2">
    <source>
        <dbReference type="ARBA" id="ARBA00023004"/>
    </source>
</evidence>
<dbReference type="PROSITE" id="PS00198">
    <property type="entry name" value="4FE4S_FER_1"/>
    <property type="match status" value="2"/>
</dbReference>
<keyword evidence="1" id="KW-0479">Metal-binding</keyword>
<organism evidence="5 6">
    <name type="scientific">Caloramator proteoclasticus DSM 10124</name>
    <dbReference type="NCBI Taxonomy" id="1121262"/>
    <lineage>
        <taxon>Bacteria</taxon>
        <taxon>Bacillati</taxon>
        <taxon>Bacillota</taxon>
        <taxon>Clostridia</taxon>
        <taxon>Eubacteriales</taxon>
        <taxon>Clostridiaceae</taxon>
        <taxon>Caloramator</taxon>
    </lineage>
</organism>
<keyword evidence="6" id="KW-1185">Reference proteome</keyword>
<keyword evidence="3" id="KW-0411">Iron-sulfur</keyword>
<dbReference type="PANTHER" id="PTHR43122:SF2">
    <property type="entry name" value="FERREDOXIN SUBUNIT OF PYRUVATE:FLAVODOXIN OXIDOREDUCTASE"/>
    <property type="match status" value="1"/>
</dbReference>
<dbReference type="EMBL" id="FQVG01000025">
    <property type="protein sequence ID" value="SHE95627.1"/>
    <property type="molecule type" value="Genomic_DNA"/>
</dbReference>
<protein>
    <submittedName>
        <fullName evidence="5">2-oxoglutarate ferredoxin oxidoreductase subunit delta</fullName>
    </submittedName>
</protein>
<evidence type="ECO:0000259" key="4">
    <source>
        <dbReference type="PROSITE" id="PS51379"/>
    </source>
</evidence>
<dbReference type="InterPro" id="IPR017900">
    <property type="entry name" value="4Fe4S_Fe_S_CS"/>
</dbReference>
<evidence type="ECO:0000313" key="6">
    <source>
        <dbReference type="Proteomes" id="UP000184423"/>
    </source>
</evidence>
<dbReference type="Pfam" id="PF12838">
    <property type="entry name" value="Fer4_7"/>
    <property type="match status" value="1"/>
</dbReference>
<dbReference type="PROSITE" id="PS51379">
    <property type="entry name" value="4FE4S_FER_2"/>
    <property type="match status" value="2"/>
</dbReference>
<dbReference type="SUPFAM" id="SSF54862">
    <property type="entry name" value="4Fe-4S ferredoxins"/>
    <property type="match status" value="1"/>
</dbReference>
<sequence length="69" mass="7649">MGKVTFREERCKGCGLCIEVCPVKIIEFDEKLNTKGYHPATVKGDNMQKCIACASCARICPDVVIKVEK</sequence>
<reference evidence="6" key="1">
    <citation type="submission" date="2016-11" db="EMBL/GenBank/DDBJ databases">
        <authorList>
            <person name="Varghese N."/>
            <person name="Submissions S."/>
        </authorList>
    </citation>
    <scope>NUCLEOTIDE SEQUENCE [LARGE SCALE GENOMIC DNA]</scope>
    <source>
        <strain evidence="6">DSM 10124</strain>
    </source>
</reference>
<name>A0A1M4XPW8_9CLOT</name>
<accession>A0A1M4XPW8</accession>
<dbReference type="AlphaFoldDB" id="A0A1M4XPW8"/>
<dbReference type="Proteomes" id="UP000184423">
    <property type="component" value="Unassembled WGS sequence"/>
</dbReference>
<dbReference type="PANTHER" id="PTHR43122">
    <property type="entry name" value="FERREDOXIN SUBUNIT OF PYRUVATE:FLAVODOXIN OXIDOREDUCTASE-RELATED"/>
    <property type="match status" value="1"/>
</dbReference>
<dbReference type="GO" id="GO:0051536">
    <property type="term" value="F:iron-sulfur cluster binding"/>
    <property type="evidence" value="ECO:0007669"/>
    <property type="project" value="UniProtKB-KW"/>
</dbReference>
<gene>
    <name evidence="5" type="ORF">SAMN02746091_01473</name>
</gene>
<evidence type="ECO:0000313" key="5">
    <source>
        <dbReference type="EMBL" id="SHE95627.1"/>
    </source>
</evidence>
<dbReference type="Gene3D" id="3.30.70.3270">
    <property type="match status" value="1"/>
</dbReference>
<dbReference type="RefSeq" id="WP_018661041.1">
    <property type="nucleotide sequence ID" value="NZ_FQVG01000025.1"/>
</dbReference>
<proteinExistence type="predicted"/>
<feature type="domain" description="4Fe-4S ferredoxin-type" evidence="4">
    <location>
        <begin position="40"/>
        <end position="69"/>
    </location>
</feature>
<dbReference type="Gene3D" id="3.30.70.20">
    <property type="match status" value="1"/>
</dbReference>
<dbReference type="InterPro" id="IPR017896">
    <property type="entry name" value="4Fe4S_Fe-S-bd"/>
</dbReference>
<dbReference type="GO" id="GO:0046872">
    <property type="term" value="F:metal ion binding"/>
    <property type="evidence" value="ECO:0007669"/>
    <property type="project" value="UniProtKB-KW"/>
</dbReference>